<feature type="domain" description="Methyltransferase type 11" evidence="4">
    <location>
        <begin position="42"/>
        <end position="134"/>
    </location>
</feature>
<evidence type="ECO:0000313" key="5">
    <source>
        <dbReference type="EMBL" id="BBI31028.1"/>
    </source>
</evidence>
<dbReference type="CDD" id="cd02440">
    <property type="entry name" value="AdoMet_MTases"/>
    <property type="match status" value="1"/>
</dbReference>
<gene>
    <name evidence="5" type="ORF">KCTCHS21_04270</name>
</gene>
<dbReference type="KEGG" id="cohn:KCTCHS21_04270"/>
<evidence type="ECO:0000259" key="4">
    <source>
        <dbReference type="Pfam" id="PF08241"/>
    </source>
</evidence>
<evidence type="ECO:0000313" key="6">
    <source>
        <dbReference type="Proteomes" id="UP000289856"/>
    </source>
</evidence>
<dbReference type="InterPro" id="IPR051052">
    <property type="entry name" value="Diverse_substrate_MTase"/>
</dbReference>
<keyword evidence="6" id="KW-1185">Reference proteome</keyword>
<reference evidence="5 6" key="1">
    <citation type="submission" date="2019-01" db="EMBL/GenBank/DDBJ databases">
        <title>Complete genome sequence of Cohnella hallensis HS21 isolated from Korean fir (Abies koreana) rhizospheric soil.</title>
        <authorList>
            <person name="Jiang L."/>
            <person name="Kang S.W."/>
            <person name="Kim S."/>
            <person name="Jung J."/>
            <person name="Kim C.Y."/>
            <person name="Kim D.H."/>
            <person name="Kim S.W."/>
            <person name="Lee J."/>
        </authorList>
    </citation>
    <scope>NUCLEOTIDE SEQUENCE [LARGE SCALE GENOMIC DNA]</scope>
    <source>
        <strain evidence="5 6">HS21</strain>
    </source>
</reference>
<comment type="similarity">
    <text evidence="1">Belongs to the methyltransferase superfamily.</text>
</comment>
<accession>A0A3T1CYY1</accession>
<dbReference type="InterPro" id="IPR029063">
    <property type="entry name" value="SAM-dependent_MTases_sf"/>
</dbReference>
<dbReference type="Gene3D" id="3.40.50.150">
    <property type="entry name" value="Vaccinia Virus protein VP39"/>
    <property type="match status" value="1"/>
</dbReference>
<dbReference type="RefSeq" id="WP_130604911.1">
    <property type="nucleotide sequence ID" value="NZ_AP019400.1"/>
</dbReference>
<dbReference type="PANTHER" id="PTHR44942:SF4">
    <property type="entry name" value="METHYLTRANSFERASE TYPE 11 DOMAIN-CONTAINING PROTEIN"/>
    <property type="match status" value="1"/>
</dbReference>
<dbReference type="GO" id="GO:0008757">
    <property type="term" value="F:S-adenosylmethionine-dependent methyltransferase activity"/>
    <property type="evidence" value="ECO:0007669"/>
    <property type="project" value="InterPro"/>
</dbReference>
<dbReference type="SUPFAM" id="SSF53335">
    <property type="entry name" value="S-adenosyl-L-methionine-dependent methyltransferases"/>
    <property type="match status" value="1"/>
</dbReference>
<dbReference type="AlphaFoldDB" id="A0A3T1CYY1"/>
<keyword evidence="2 5" id="KW-0489">Methyltransferase</keyword>
<name>A0A3T1CYY1_9BACL</name>
<proteinExistence type="inferred from homology"/>
<organism evidence="5 6">
    <name type="scientific">Cohnella abietis</name>
    <dbReference type="NCBI Taxonomy" id="2507935"/>
    <lineage>
        <taxon>Bacteria</taxon>
        <taxon>Bacillati</taxon>
        <taxon>Bacillota</taxon>
        <taxon>Bacilli</taxon>
        <taxon>Bacillales</taxon>
        <taxon>Paenibacillaceae</taxon>
        <taxon>Cohnella</taxon>
    </lineage>
</organism>
<evidence type="ECO:0000256" key="2">
    <source>
        <dbReference type="ARBA" id="ARBA00022603"/>
    </source>
</evidence>
<protein>
    <submittedName>
        <fullName evidence="5">Methyltransferase</fullName>
    </submittedName>
</protein>
<dbReference type="GO" id="GO:0032259">
    <property type="term" value="P:methylation"/>
    <property type="evidence" value="ECO:0007669"/>
    <property type="project" value="UniProtKB-KW"/>
</dbReference>
<dbReference type="EMBL" id="AP019400">
    <property type="protein sequence ID" value="BBI31028.1"/>
    <property type="molecule type" value="Genomic_DNA"/>
</dbReference>
<dbReference type="Pfam" id="PF08241">
    <property type="entry name" value="Methyltransf_11"/>
    <property type="match status" value="1"/>
</dbReference>
<keyword evidence="3 5" id="KW-0808">Transferase</keyword>
<evidence type="ECO:0000256" key="1">
    <source>
        <dbReference type="ARBA" id="ARBA00008361"/>
    </source>
</evidence>
<sequence length="251" mass="28423">MNSKERFSSRVDTYKKYRPSYPDKAIDYLLDTVGLNSQSEVLDVGAGTGIFSELLLKRGISVTAVEPNEAMREAAIAALEGYPNYKAVQGSAEVTGLPDHSYDFIVCAQAFHWFDQTAAKAEFQRVLKPGGKAILIWNTRLTGGTPFLEQYEQLLHSLGTDYGAVNHRNISRDMLESFFKPDWLQEARFSIRQVFDFEGLSGRLLSSSYSPEQGHPNYEPMMAELRELFARNEQNGTVNFDYETEIYWGEV</sequence>
<dbReference type="PANTHER" id="PTHR44942">
    <property type="entry name" value="METHYLTRANSF_11 DOMAIN-CONTAINING PROTEIN"/>
    <property type="match status" value="1"/>
</dbReference>
<dbReference type="OrthoDB" id="9797252at2"/>
<dbReference type="Proteomes" id="UP000289856">
    <property type="component" value="Chromosome"/>
</dbReference>
<dbReference type="InterPro" id="IPR013216">
    <property type="entry name" value="Methyltransf_11"/>
</dbReference>
<evidence type="ECO:0000256" key="3">
    <source>
        <dbReference type="ARBA" id="ARBA00022679"/>
    </source>
</evidence>